<dbReference type="HOGENOM" id="CLU_3153856_0_0_11"/>
<dbReference type="AlphaFoldDB" id="A0A066YMD8"/>
<evidence type="ECO:0000313" key="3">
    <source>
        <dbReference type="Proteomes" id="UP000027178"/>
    </source>
</evidence>
<dbReference type="EMBL" id="JNBY01000112">
    <property type="protein sequence ID" value="KDN82307.1"/>
    <property type="molecule type" value="Genomic_DNA"/>
</dbReference>
<gene>
    <name evidence="2" type="ORF">KCH_58140</name>
</gene>
<accession>A0A066YMD8</accession>
<name>A0A066YMD8_9ACTN</name>
<dbReference type="Proteomes" id="UP000027178">
    <property type="component" value="Unassembled WGS sequence"/>
</dbReference>
<reference evidence="2 3" key="1">
    <citation type="submission" date="2014-05" db="EMBL/GenBank/DDBJ databases">
        <title>Draft Genome Sequence of Kitasatospora cheerisanensis KCTC 2395.</title>
        <authorList>
            <person name="Nam D.H."/>
        </authorList>
    </citation>
    <scope>NUCLEOTIDE SEQUENCE [LARGE SCALE GENOMIC DNA]</scope>
    <source>
        <strain evidence="2 3">KCTC 2395</strain>
    </source>
</reference>
<proteinExistence type="predicted"/>
<evidence type="ECO:0000256" key="1">
    <source>
        <dbReference type="SAM" id="MobiDB-lite"/>
    </source>
</evidence>
<sequence>MPGGEGPRSAFPTSGPARRRRACRTPIVHKWSLCETRTGPAGHHSQRS</sequence>
<feature type="region of interest" description="Disordered" evidence="1">
    <location>
        <begin position="1"/>
        <end position="22"/>
    </location>
</feature>
<protein>
    <submittedName>
        <fullName evidence="2">Uncharacterized protein</fullName>
    </submittedName>
</protein>
<evidence type="ECO:0000313" key="2">
    <source>
        <dbReference type="EMBL" id="KDN82307.1"/>
    </source>
</evidence>
<keyword evidence="3" id="KW-1185">Reference proteome</keyword>
<comment type="caution">
    <text evidence="2">The sequence shown here is derived from an EMBL/GenBank/DDBJ whole genome shotgun (WGS) entry which is preliminary data.</text>
</comment>
<organism evidence="2 3">
    <name type="scientific">Kitasatospora cheerisanensis KCTC 2395</name>
    <dbReference type="NCBI Taxonomy" id="1348663"/>
    <lineage>
        <taxon>Bacteria</taxon>
        <taxon>Bacillati</taxon>
        <taxon>Actinomycetota</taxon>
        <taxon>Actinomycetes</taxon>
        <taxon>Kitasatosporales</taxon>
        <taxon>Streptomycetaceae</taxon>
        <taxon>Kitasatospora</taxon>
    </lineage>
</organism>